<reference evidence="2 3" key="1">
    <citation type="submission" date="2022-12" db="EMBL/GenBank/DDBJ databases">
        <title>Chromosome-level genome of Tegillarca granosa.</title>
        <authorList>
            <person name="Kim J."/>
        </authorList>
    </citation>
    <scope>NUCLEOTIDE SEQUENCE [LARGE SCALE GENOMIC DNA]</scope>
    <source>
        <strain evidence="2">Teg-2019</strain>
        <tissue evidence="2">Adductor muscle</tissue>
    </source>
</reference>
<proteinExistence type="inferred from homology"/>
<dbReference type="EMBL" id="JARBDR010000921">
    <property type="protein sequence ID" value="KAJ8299436.1"/>
    <property type="molecule type" value="Genomic_DNA"/>
</dbReference>
<evidence type="ECO:0000313" key="2">
    <source>
        <dbReference type="EMBL" id="KAJ8299436.1"/>
    </source>
</evidence>
<protein>
    <submittedName>
        <fullName evidence="2">Uncharacterized protein</fullName>
    </submittedName>
</protein>
<dbReference type="Proteomes" id="UP001217089">
    <property type="component" value="Unassembled WGS sequence"/>
</dbReference>
<dbReference type="PANTHER" id="PTHR11215">
    <property type="entry name" value="METAL DEPENDENT HYDROLASE - RELATED"/>
    <property type="match status" value="1"/>
</dbReference>
<dbReference type="InterPro" id="IPR003226">
    <property type="entry name" value="MYG1_exonuclease"/>
</dbReference>
<gene>
    <name evidence="2" type="ORF">KUTeg_023496</name>
</gene>
<dbReference type="Pfam" id="PF03690">
    <property type="entry name" value="MYG1_exonuc"/>
    <property type="match status" value="1"/>
</dbReference>
<keyword evidence="3" id="KW-1185">Reference proteome</keyword>
<sequence>MSAWFNSAFSRLVTICRVSEGFINRKIGLKNKKFFARMTDQKKSSVTIGTHNGSFHCDEVFACYMLKLLPKYKNAEIIRTRDPAVIDKMDIVVDVGGTFDPQKNRFDHHQRTFTDTMNSLNPKKKWTIRLSSAGLVYYHFGKEIVARILELPESDPITDIIYDKVYENFVQEIDAIDNGVNQHDEEPRVAYLNQKWNETDKDEQALFYQAMEMVGAEFMDRVLYYKQSWLPARDLVETAIKNRHQADPSGEIVVLESCGCPWRDHLFNIEEELKLDVPIKYILYQDNNKKWRVQCVPIRIGSFENRLSLPEEWRGLRDDALSQKSGIPGCVFVHASGFIGGNDTYEGALKMAQISLQQQAKNGV</sequence>
<dbReference type="PANTHER" id="PTHR11215:SF1">
    <property type="entry name" value="MYG1 EXONUCLEASE"/>
    <property type="match status" value="1"/>
</dbReference>
<organism evidence="2 3">
    <name type="scientific">Tegillarca granosa</name>
    <name type="common">Malaysian cockle</name>
    <name type="synonym">Anadara granosa</name>
    <dbReference type="NCBI Taxonomy" id="220873"/>
    <lineage>
        <taxon>Eukaryota</taxon>
        <taxon>Metazoa</taxon>
        <taxon>Spiralia</taxon>
        <taxon>Lophotrochozoa</taxon>
        <taxon>Mollusca</taxon>
        <taxon>Bivalvia</taxon>
        <taxon>Autobranchia</taxon>
        <taxon>Pteriomorphia</taxon>
        <taxon>Arcoida</taxon>
        <taxon>Arcoidea</taxon>
        <taxon>Arcidae</taxon>
        <taxon>Tegillarca</taxon>
    </lineage>
</organism>
<evidence type="ECO:0000256" key="1">
    <source>
        <dbReference type="ARBA" id="ARBA00010105"/>
    </source>
</evidence>
<comment type="caution">
    <text evidence="2">The sequence shown here is derived from an EMBL/GenBank/DDBJ whole genome shotgun (WGS) entry which is preliminary data.</text>
</comment>
<evidence type="ECO:0000313" key="3">
    <source>
        <dbReference type="Proteomes" id="UP001217089"/>
    </source>
</evidence>
<name>A0ABQ9E1T2_TEGGR</name>
<comment type="similarity">
    <text evidence="1">Belongs to the MYG1 family.</text>
</comment>
<accession>A0ABQ9E1T2</accession>